<dbReference type="OrthoDB" id="1716101at2759"/>
<evidence type="ECO:0000313" key="3">
    <source>
        <dbReference type="EMBL" id="KAI0524935.1"/>
    </source>
</evidence>
<evidence type="ECO:0000256" key="2">
    <source>
        <dbReference type="RuleBase" id="RU369043"/>
    </source>
</evidence>
<reference evidence="3" key="1">
    <citation type="journal article" date="2022" name="Front. Genet.">
        <title>Chromosome-Scale Assembly of the Dendrobium nobile Genome Provides Insights Into the Molecular Mechanism of the Biosynthesis of the Medicinal Active Ingredient of Dendrobium.</title>
        <authorList>
            <person name="Xu Q."/>
            <person name="Niu S.-C."/>
            <person name="Li K.-L."/>
            <person name="Zheng P.-J."/>
            <person name="Zhang X.-J."/>
            <person name="Jia Y."/>
            <person name="Liu Y."/>
            <person name="Niu Y.-X."/>
            <person name="Yu L.-H."/>
            <person name="Chen D.-F."/>
            <person name="Zhang G.-Q."/>
        </authorList>
    </citation>
    <scope>NUCLEOTIDE SEQUENCE</scope>
    <source>
        <tissue evidence="3">Leaf</tissue>
    </source>
</reference>
<comment type="caution">
    <text evidence="3">The sequence shown here is derived from an EMBL/GenBank/DDBJ whole genome shotgun (WGS) entry which is preliminary data.</text>
</comment>
<protein>
    <recommendedName>
        <fullName evidence="2">ACT domain-containing protein ACR</fullName>
    </recommendedName>
    <alternativeName>
        <fullName evidence="2">Protein ACT DOMAIN REPEATS</fullName>
    </alternativeName>
</protein>
<organism evidence="3 4">
    <name type="scientific">Dendrobium nobile</name>
    <name type="common">Orchid</name>
    <dbReference type="NCBI Taxonomy" id="94219"/>
    <lineage>
        <taxon>Eukaryota</taxon>
        <taxon>Viridiplantae</taxon>
        <taxon>Streptophyta</taxon>
        <taxon>Embryophyta</taxon>
        <taxon>Tracheophyta</taxon>
        <taxon>Spermatophyta</taxon>
        <taxon>Magnoliopsida</taxon>
        <taxon>Liliopsida</taxon>
        <taxon>Asparagales</taxon>
        <taxon>Orchidaceae</taxon>
        <taxon>Epidendroideae</taxon>
        <taxon>Malaxideae</taxon>
        <taxon>Dendrobiinae</taxon>
        <taxon>Dendrobium</taxon>
    </lineage>
</organism>
<keyword evidence="4" id="KW-1185">Reference proteome</keyword>
<sequence length="252" mass="29079">MQEQMDYQVTHPPLHANVDLSMLAISVVEARKRRFGGDYKGKELAWSLERDYFVVTVRSMDTPKLMFDAMCSLTDLNFEVLRGSVNSNGQWTIQKYSVRRIDGCKTLNEMEKESLVRSLKAAIERRQSHGLRMDIRTLDRPDLLLNMSKLFQQNGLSINKAEFAKQKELAVGTFYITDASSSSNVNVIDEQKLDAMHKKIGDGVFFENKNDCDCNTISPTHKRKSFFSMICSFGDAIWSHIKRLFRIFPRFR</sequence>
<dbReference type="InterPro" id="IPR040217">
    <property type="entry name" value="ACR1-12"/>
</dbReference>
<dbReference type="EMBL" id="JAGYWB010000004">
    <property type="protein sequence ID" value="KAI0524935.1"/>
    <property type="molecule type" value="Genomic_DNA"/>
</dbReference>
<dbReference type="AlphaFoldDB" id="A0A8T3C545"/>
<dbReference type="SUPFAM" id="SSF55021">
    <property type="entry name" value="ACT-like"/>
    <property type="match status" value="1"/>
</dbReference>
<proteinExistence type="predicted"/>
<dbReference type="Proteomes" id="UP000829196">
    <property type="component" value="Unassembled WGS sequence"/>
</dbReference>
<name>A0A8T3C545_DENNO</name>
<dbReference type="PANTHER" id="PTHR31096:SF7">
    <property type="entry name" value="ACT DOMAIN-CONTAINING PROTEIN ACR1"/>
    <property type="match status" value="1"/>
</dbReference>
<evidence type="ECO:0000256" key="1">
    <source>
        <dbReference type="ARBA" id="ARBA00022737"/>
    </source>
</evidence>
<gene>
    <name evidence="3" type="ORF">KFK09_004325</name>
</gene>
<dbReference type="GO" id="GO:0016597">
    <property type="term" value="F:amino acid binding"/>
    <property type="evidence" value="ECO:0007669"/>
    <property type="project" value="UniProtKB-UniRule"/>
</dbReference>
<comment type="function">
    <text evidence="2">Binds amino acids.</text>
</comment>
<evidence type="ECO:0000313" key="4">
    <source>
        <dbReference type="Proteomes" id="UP000829196"/>
    </source>
</evidence>
<dbReference type="InterPro" id="IPR045865">
    <property type="entry name" value="ACT-like_dom_sf"/>
</dbReference>
<dbReference type="PANTHER" id="PTHR31096">
    <property type="entry name" value="ACT DOMAIN-CONTAINING PROTEIN ACR4-RELATED"/>
    <property type="match status" value="1"/>
</dbReference>
<accession>A0A8T3C545</accession>
<keyword evidence="1 2" id="KW-0677">Repeat</keyword>